<dbReference type="Gene3D" id="3.30.450.40">
    <property type="match status" value="1"/>
</dbReference>
<keyword evidence="2" id="KW-0238">DNA-binding</keyword>
<proteinExistence type="predicted"/>
<dbReference type="SUPFAM" id="SSF46785">
    <property type="entry name" value="Winged helix' DNA-binding domain"/>
    <property type="match status" value="1"/>
</dbReference>
<sequence>MTALLEKDSDVDTRGNLPLSMVERMTLIMEAFDKPLARLTLDEVTRHTGLPRSTAHRILDQLVQCRWLIHAKTHYSLGSRALTLGGRELAQHELRSAASGVLQALTYRTGACTHLVTLAGTEIYYLDMFGGRPGARLSSRVGGRAPAHRTAAGKAIMAGMAPEYVDNQIMNATRSTGSAPVIDDVDGLHRELARIRSRNGLAVERGQLIPGLACVGAAIRTDDGPVGALSVAVRADAPLEPLAPLVLHAARTISDALAAGPATW</sequence>
<dbReference type="SMART" id="SM00346">
    <property type="entry name" value="HTH_ICLR"/>
    <property type="match status" value="1"/>
</dbReference>
<dbReference type="InterPro" id="IPR050707">
    <property type="entry name" value="HTH_MetabolicPath_Reg"/>
</dbReference>
<dbReference type="Pfam" id="PF09339">
    <property type="entry name" value="HTH_IclR"/>
    <property type="match status" value="1"/>
</dbReference>
<dbReference type="EMBL" id="CP045810">
    <property type="protein sequence ID" value="QHN40906.1"/>
    <property type="molecule type" value="Genomic_DNA"/>
</dbReference>
<dbReference type="PANTHER" id="PTHR30136:SF35">
    <property type="entry name" value="HTH-TYPE TRANSCRIPTIONAL REGULATOR RV1719"/>
    <property type="match status" value="1"/>
</dbReference>
<dbReference type="PROSITE" id="PS51077">
    <property type="entry name" value="HTH_ICLR"/>
    <property type="match status" value="1"/>
</dbReference>
<dbReference type="InterPro" id="IPR036388">
    <property type="entry name" value="WH-like_DNA-bd_sf"/>
</dbReference>
<name>A0A857KNB7_9ACTN</name>
<gene>
    <name evidence="4" type="ORF">GII30_18620</name>
</gene>
<evidence type="ECO:0000256" key="2">
    <source>
        <dbReference type="ARBA" id="ARBA00023125"/>
    </source>
</evidence>
<dbReference type="InterPro" id="IPR005471">
    <property type="entry name" value="Tscrpt_reg_IclR_N"/>
</dbReference>
<dbReference type="GO" id="GO:0003700">
    <property type="term" value="F:DNA-binding transcription factor activity"/>
    <property type="evidence" value="ECO:0007669"/>
    <property type="project" value="TreeGrafter"/>
</dbReference>
<dbReference type="InterPro" id="IPR029016">
    <property type="entry name" value="GAF-like_dom_sf"/>
</dbReference>
<dbReference type="InterPro" id="IPR036390">
    <property type="entry name" value="WH_DNA-bd_sf"/>
</dbReference>
<keyword evidence="1" id="KW-0805">Transcription regulation</keyword>
<evidence type="ECO:0000256" key="3">
    <source>
        <dbReference type="ARBA" id="ARBA00023163"/>
    </source>
</evidence>
<dbReference type="AlphaFoldDB" id="A0A857KNB7"/>
<dbReference type="PANTHER" id="PTHR30136">
    <property type="entry name" value="HELIX-TURN-HELIX TRANSCRIPTIONAL REGULATOR, ICLR FAMILY"/>
    <property type="match status" value="1"/>
</dbReference>
<evidence type="ECO:0000313" key="4">
    <source>
        <dbReference type="EMBL" id="QHN40906.1"/>
    </source>
</evidence>
<dbReference type="GO" id="GO:0003677">
    <property type="term" value="F:DNA binding"/>
    <property type="evidence" value="ECO:0007669"/>
    <property type="project" value="UniProtKB-KW"/>
</dbReference>
<reference evidence="4" key="1">
    <citation type="journal article" date="2021" name="Nat. Microbiol.">
        <title>Cocultivation of an ultrasmall environmental parasitic bacterium with lytic ability against bacteria associated with wastewater foams.</title>
        <authorList>
            <person name="Batinovic S."/>
            <person name="Rose J.J.A."/>
            <person name="Ratcliffe J."/>
            <person name="Seviour R.J."/>
            <person name="Petrovski S."/>
        </authorList>
    </citation>
    <scope>NUCLEOTIDE SEQUENCE</scope>
    <source>
        <strain evidence="4">CON44</strain>
    </source>
</reference>
<dbReference type="RefSeq" id="WP_005182651.1">
    <property type="nucleotide sequence ID" value="NZ_CP045804.1"/>
</dbReference>
<protein>
    <submittedName>
        <fullName evidence="4">Helix-turn-helix domain-containing protein</fullName>
    </submittedName>
</protein>
<dbReference type="GO" id="GO:0045892">
    <property type="term" value="P:negative regulation of DNA-templated transcription"/>
    <property type="evidence" value="ECO:0007669"/>
    <property type="project" value="TreeGrafter"/>
</dbReference>
<dbReference type="SUPFAM" id="SSF55781">
    <property type="entry name" value="GAF domain-like"/>
    <property type="match status" value="1"/>
</dbReference>
<dbReference type="PROSITE" id="PS51078">
    <property type="entry name" value="ICLR_ED"/>
    <property type="match status" value="1"/>
</dbReference>
<dbReference type="InterPro" id="IPR014757">
    <property type="entry name" value="Tscrpt_reg_IclR_C"/>
</dbReference>
<keyword evidence="3" id="KW-0804">Transcription</keyword>
<accession>A0A857KNB7</accession>
<dbReference type="Gene3D" id="1.10.10.10">
    <property type="entry name" value="Winged helix-like DNA-binding domain superfamily/Winged helix DNA-binding domain"/>
    <property type="match status" value="1"/>
</dbReference>
<organism evidence="4">
    <name type="scientific">Gordonia amarae</name>
    <dbReference type="NCBI Taxonomy" id="36821"/>
    <lineage>
        <taxon>Bacteria</taxon>
        <taxon>Bacillati</taxon>
        <taxon>Actinomycetota</taxon>
        <taxon>Actinomycetes</taxon>
        <taxon>Mycobacteriales</taxon>
        <taxon>Gordoniaceae</taxon>
        <taxon>Gordonia</taxon>
    </lineage>
</organism>
<dbReference type="Pfam" id="PF01614">
    <property type="entry name" value="IclR_C"/>
    <property type="match status" value="1"/>
</dbReference>
<evidence type="ECO:0000256" key="1">
    <source>
        <dbReference type="ARBA" id="ARBA00023015"/>
    </source>
</evidence>